<name>A0A139AYC0_GONPJ</name>
<dbReference type="AlphaFoldDB" id="A0A139AYC0"/>
<dbReference type="OrthoDB" id="4772757at2759"/>
<gene>
    <name evidence="1" type="ORF">M427DRAFT_494001</name>
</gene>
<dbReference type="InterPro" id="IPR036770">
    <property type="entry name" value="Ankyrin_rpt-contain_sf"/>
</dbReference>
<reference evidence="1 2" key="1">
    <citation type="journal article" date="2015" name="Genome Biol. Evol.">
        <title>Phylogenomic analyses indicate that early fungi evolved digesting cell walls of algal ancestors of land plants.</title>
        <authorList>
            <person name="Chang Y."/>
            <person name="Wang S."/>
            <person name="Sekimoto S."/>
            <person name="Aerts A.L."/>
            <person name="Choi C."/>
            <person name="Clum A."/>
            <person name="LaButti K.M."/>
            <person name="Lindquist E.A."/>
            <person name="Yee Ngan C."/>
            <person name="Ohm R.A."/>
            <person name="Salamov A.A."/>
            <person name="Grigoriev I.V."/>
            <person name="Spatafora J.W."/>
            <person name="Berbee M.L."/>
        </authorList>
    </citation>
    <scope>NUCLEOTIDE SEQUENCE [LARGE SCALE GENOMIC DNA]</scope>
    <source>
        <strain evidence="1 2">JEL478</strain>
    </source>
</reference>
<evidence type="ECO:0000313" key="2">
    <source>
        <dbReference type="Proteomes" id="UP000070544"/>
    </source>
</evidence>
<accession>A0A139AYC0</accession>
<evidence type="ECO:0008006" key="3">
    <source>
        <dbReference type="Google" id="ProtNLM"/>
    </source>
</evidence>
<proteinExistence type="predicted"/>
<protein>
    <recommendedName>
        <fullName evidence="3">Ankyrin</fullName>
    </recommendedName>
</protein>
<dbReference type="Proteomes" id="UP000070544">
    <property type="component" value="Unassembled WGS sequence"/>
</dbReference>
<evidence type="ECO:0000313" key="1">
    <source>
        <dbReference type="EMBL" id="KXS21710.1"/>
    </source>
</evidence>
<dbReference type="EMBL" id="KQ965732">
    <property type="protein sequence ID" value="KXS21710.1"/>
    <property type="molecule type" value="Genomic_DNA"/>
</dbReference>
<sequence>MHIAADAGHFGAFAALLDHINRRRGRAGDCCETGIKCHRETSPREFHILKRRQSTRFYGWFKKRFYEVACTLVSHVDVTEDLLNTPLISGAQNGHLGIVKLTIEKGVDIHIGEGTALLGAITGGYEELSSYLFSTGEWDATVYPNKLLLHLAKIVQVALDQNHSESTHWGDLGEVLQAASVGRYDPIAKILLNKLRVSQEDKSSVLELVCVKDYPKVIEQLLIQGHANRPIRQCAPSSSCQVVATTWSRLKCDGG</sequence>
<dbReference type="Gene3D" id="1.25.40.20">
    <property type="entry name" value="Ankyrin repeat-containing domain"/>
    <property type="match status" value="1"/>
</dbReference>
<dbReference type="SUPFAM" id="SSF48403">
    <property type="entry name" value="Ankyrin repeat"/>
    <property type="match status" value="1"/>
</dbReference>
<organism evidence="1 2">
    <name type="scientific">Gonapodya prolifera (strain JEL478)</name>
    <name type="common">Monoblepharis prolifera</name>
    <dbReference type="NCBI Taxonomy" id="1344416"/>
    <lineage>
        <taxon>Eukaryota</taxon>
        <taxon>Fungi</taxon>
        <taxon>Fungi incertae sedis</taxon>
        <taxon>Chytridiomycota</taxon>
        <taxon>Chytridiomycota incertae sedis</taxon>
        <taxon>Monoblepharidomycetes</taxon>
        <taxon>Monoblepharidales</taxon>
        <taxon>Gonapodyaceae</taxon>
        <taxon>Gonapodya</taxon>
    </lineage>
</organism>
<keyword evidence="2" id="KW-1185">Reference proteome</keyword>